<dbReference type="AlphaFoldDB" id="A0A368FAB2"/>
<organism evidence="1 2">
    <name type="scientific">Ancylostoma caninum</name>
    <name type="common">Dog hookworm</name>
    <dbReference type="NCBI Taxonomy" id="29170"/>
    <lineage>
        <taxon>Eukaryota</taxon>
        <taxon>Metazoa</taxon>
        <taxon>Ecdysozoa</taxon>
        <taxon>Nematoda</taxon>
        <taxon>Chromadorea</taxon>
        <taxon>Rhabditida</taxon>
        <taxon>Rhabditina</taxon>
        <taxon>Rhabditomorpha</taxon>
        <taxon>Strongyloidea</taxon>
        <taxon>Ancylostomatidae</taxon>
        <taxon>Ancylostomatinae</taxon>
        <taxon>Ancylostoma</taxon>
    </lineage>
</organism>
<comment type="caution">
    <text evidence="1">The sequence shown here is derived from an EMBL/GenBank/DDBJ whole genome shotgun (WGS) entry which is preliminary data.</text>
</comment>
<sequence length="84" mass="9688">MQTSLLRILMTRCRENGMTDEVRQKFLDMHNYYRSKVAKGLAKDGAGGYAPKAARMKKMVRMLLLEDSVISHLQRSVGPKCFFY</sequence>
<dbReference type="SUPFAM" id="SSF55797">
    <property type="entry name" value="PR-1-like"/>
    <property type="match status" value="1"/>
</dbReference>
<evidence type="ECO:0000313" key="1">
    <source>
        <dbReference type="EMBL" id="RCN27117.1"/>
    </source>
</evidence>
<dbReference type="Gene3D" id="3.40.33.10">
    <property type="entry name" value="CAP"/>
    <property type="match status" value="1"/>
</dbReference>
<dbReference type="EMBL" id="JOJR01004943">
    <property type="protein sequence ID" value="RCN27117.1"/>
    <property type="molecule type" value="Genomic_DNA"/>
</dbReference>
<evidence type="ECO:0008006" key="3">
    <source>
        <dbReference type="Google" id="ProtNLM"/>
    </source>
</evidence>
<accession>A0A368FAB2</accession>
<protein>
    <recommendedName>
        <fullName evidence="3">SCP domain-containing protein</fullName>
    </recommendedName>
</protein>
<evidence type="ECO:0000313" key="2">
    <source>
        <dbReference type="Proteomes" id="UP000252519"/>
    </source>
</evidence>
<reference evidence="1 2" key="1">
    <citation type="submission" date="2014-10" db="EMBL/GenBank/DDBJ databases">
        <title>Draft genome of the hookworm Ancylostoma caninum.</title>
        <authorList>
            <person name="Mitreva M."/>
        </authorList>
    </citation>
    <scope>NUCLEOTIDE SEQUENCE [LARGE SCALE GENOMIC DNA]</scope>
    <source>
        <strain evidence="1 2">Baltimore</strain>
    </source>
</reference>
<keyword evidence="2" id="KW-1185">Reference proteome</keyword>
<dbReference type="STRING" id="29170.A0A368FAB2"/>
<dbReference type="OrthoDB" id="5870807at2759"/>
<proteinExistence type="predicted"/>
<gene>
    <name evidence="1" type="ORF">ANCCAN_27151</name>
</gene>
<dbReference type="Proteomes" id="UP000252519">
    <property type="component" value="Unassembled WGS sequence"/>
</dbReference>
<name>A0A368FAB2_ANCCA</name>
<dbReference type="InterPro" id="IPR035940">
    <property type="entry name" value="CAP_sf"/>
</dbReference>